<dbReference type="EMBL" id="PFCB01000034">
    <property type="protein sequence ID" value="PIR73951.1"/>
    <property type="molecule type" value="Genomic_DNA"/>
</dbReference>
<evidence type="ECO:0000256" key="1">
    <source>
        <dbReference type="SAM" id="MobiDB-lite"/>
    </source>
</evidence>
<proteinExistence type="predicted"/>
<evidence type="ECO:0000313" key="3">
    <source>
        <dbReference type="Proteomes" id="UP000230154"/>
    </source>
</evidence>
<accession>A0A2H0TP66</accession>
<sequence length="59" mass="6029">MASQAGHDLDVFDTSSLTHTGRPPSANEDGGTDDSQPSVTHGTNDEDTLPTPPPAKPAS</sequence>
<dbReference type="AlphaFoldDB" id="A0A2H0TP66"/>
<gene>
    <name evidence="2" type="ORF">COU35_05060</name>
</gene>
<comment type="caution">
    <text evidence="2">The sequence shown here is derived from an EMBL/GenBank/DDBJ whole genome shotgun (WGS) entry which is preliminary data.</text>
</comment>
<organism evidence="2 3">
    <name type="scientific">Candidatus Magasanikbacteria bacterium CG10_big_fil_rev_8_21_14_0_10_47_10</name>
    <dbReference type="NCBI Taxonomy" id="1974652"/>
    <lineage>
        <taxon>Bacteria</taxon>
        <taxon>Candidatus Magasanikiibacteriota</taxon>
    </lineage>
</organism>
<feature type="region of interest" description="Disordered" evidence="1">
    <location>
        <begin position="1"/>
        <end position="59"/>
    </location>
</feature>
<feature type="compositionally biased region" description="Pro residues" evidence="1">
    <location>
        <begin position="50"/>
        <end position="59"/>
    </location>
</feature>
<feature type="compositionally biased region" description="Polar residues" evidence="1">
    <location>
        <begin position="33"/>
        <end position="42"/>
    </location>
</feature>
<protein>
    <submittedName>
        <fullName evidence="2">Uncharacterized protein</fullName>
    </submittedName>
</protein>
<name>A0A2H0TP66_9BACT</name>
<reference evidence="3" key="1">
    <citation type="submission" date="2017-09" db="EMBL/GenBank/DDBJ databases">
        <title>Depth-based differentiation of microbial function through sediment-hosted aquifers and enrichment of novel symbionts in the deep terrestrial subsurface.</title>
        <authorList>
            <person name="Probst A.J."/>
            <person name="Ladd B."/>
            <person name="Jarett J.K."/>
            <person name="Geller-Mcgrath D.E."/>
            <person name="Sieber C.M.K."/>
            <person name="Emerson J.B."/>
            <person name="Anantharaman K."/>
            <person name="Thomas B.C."/>
            <person name="Malmstrom R."/>
            <person name="Stieglmeier M."/>
            <person name="Klingl A."/>
            <person name="Woyke T."/>
            <person name="Ryan C.M."/>
            <person name="Banfield J.F."/>
        </authorList>
    </citation>
    <scope>NUCLEOTIDE SEQUENCE [LARGE SCALE GENOMIC DNA]</scope>
</reference>
<evidence type="ECO:0000313" key="2">
    <source>
        <dbReference type="EMBL" id="PIR73951.1"/>
    </source>
</evidence>
<dbReference type="Proteomes" id="UP000230154">
    <property type="component" value="Unassembled WGS sequence"/>
</dbReference>